<dbReference type="Proteomes" id="UP001375743">
    <property type="component" value="Unassembled WGS sequence"/>
</dbReference>
<reference evidence="20 21" key="1">
    <citation type="submission" date="2024-01" db="EMBL/GenBank/DDBJ databases">
        <title>Multi-omics insights into the function and evolution of sodium benzoate biodegradation pathways in Benzoatithermus flavus gen. nov., sp. nov. from hot spring.</title>
        <authorList>
            <person name="Hu C.-J."/>
            <person name="Li W.-J."/>
        </authorList>
    </citation>
    <scope>NUCLEOTIDE SEQUENCE [LARGE SCALE GENOMIC DNA]</scope>
    <source>
        <strain evidence="20 21">SYSU G07066</strain>
    </source>
</reference>
<gene>
    <name evidence="20" type="primary">pssA</name>
    <name evidence="20" type="ORF">U1T56_18615</name>
</gene>
<feature type="transmembrane region" description="Helical" evidence="18">
    <location>
        <begin position="82"/>
        <end position="100"/>
    </location>
</feature>
<evidence type="ECO:0000256" key="4">
    <source>
        <dbReference type="ARBA" id="ARBA00010441"/>
    </source>
</evidence>
<keyword evidence="12 18" id="KW-0472">Membrane</keyword>
<keyword evidence="11" id="KW-0443">Lipid metabolism</keyword>
<evidence type="ECO:0000256" key="12">
    <source>
        <dbReference type="ARBA" id="ARBA00023136"/>
    </source>
</evidence>
<dbReference type="InterPro" id="IPR000462">
    <property type="entry name" value="CDP-OH_P_trans"/>
</dbReference>
<evidence type="ECO:0000313" key="21">
    <source>
        <dbReference type="Proteomes" id="UP001375743"/>
    </source>
</evidence>
<sequence length="291" mass="31853">MMLRTRHRQVRITALPLLHLLPNMITILGLCAGMSSIRYALDGRFELAASLIGAAVVLDGLDGRSARMLNLTSKLGAQLDSLADFLSFGVAPAVLVYLWTLHDVRGIGWAIAMLFATCCALRLARFNTELDLPDRPRWTYYFFTGIPAPAGAGLALMPLMLSFVVGDGWPRAWTLSAVLLVFVGMMMVSRVPTFSIKRIRIEPHMVLPTLLIAFVVIAGLVVETWLTLCVIGVLYLASIPFAVMSARRMRQREQAPAAAEAGESAPQPAADRSQSTTDRVVTIGPRQQRPH</sequence>
<evidence type="ECO:0000259" key="19">
    <source>
        <dbReference type="Pfam" id="PF08009"/>
    </source>
</evidence>
<evidence type="ECO:0000256" key="13">
    <source>
        <dbReference type="ARBA" id="ARBA00023209"/>
    </source>
</evidence>
<keyword evidence="8 16" id="KW-0808">Transferase</keyword>
<evidence type="ECO:0000256" key="6">
    <source>
        <dbReference type="ARBA" id="ARBA00017171"/>
    </source>
</evidence>
<dbReference type="EMBL" id="JBBLZC010000022">
    <property type="protein sequence ID" value="MEK0085171.1"/>
    <property type="molecule type" value="Genomic_DNA"/>
</dbReference>
<dbReference type="Pfam" id="PF01066">
    <property type="entry name" value="CDP-OH_P_transf"/>
    <property type="match status" value="1"/>
</dbReference>
<evidence type="ECO:0000256" key="14">
    <source>
        <dbReference type="ARBA" id="ARBA00023264"/>
    </source>
</evidence>
<feature type="region of interest" description="Disordered" evidence="17">
    <location>
        <begin position="254"/>
        <end position="291"/>
    </location>
</feature>
<keyword evidence="9 18" id="KW-0812">Transmembrane</keyword>
<dbReference type="InterPro" id="IPR012616">
    <property type="entry name" value="CDP-OH_P_trans_C"/>
</dbReference>
<evidence type="ECO:0000256" key="16">
    <source>
        <dbReference type="RuleBase" id="RU003750"/>
    </source>
</evidence>
<comment type="subcellular location">
    <subcellularLocation>
        <location evidence="3">Endomembrane system</location>
    </subcellularLocation>
    <subcellularLocation>
        <location evidence="2">Membrane</location>
        <topology evidence="2">Multi-pass membrane protein</topology>
    </subcellularLocation>
</comment>
<feature type="transmembrane region" description="Helical" evidence="18">
    <location>
        <begin position="172"/>
        <end position="189"/>
    </location>
</feature>
<keyword evidence="21" id="KW-1185">Reference proteome</keyword>
<comment type="similarity">
    <text evidence="4 16">Belongs to the CDP-alcohol phosphatidyltransferase class-I family.</text>
</comment>
<accession>A0ABU8XW88</accession>
<dbReference type="Gene3D" id="1.20.120.1760">
    <property type="match status" value="1"/>
</dbReference>
<keyword evidence="10 18" id="KW-1133">Transmembrane helix</keyword>
<dbReference type="Pfam" id="PF08009">
    <property type="entry name" value="CDP-OH_P_tran_2"/>
    <property type="match status" value="1"/>
</dbReference>
<evidence type="ECO:0000256" key="18">
    <source>
        <dbReference type="SAM" id="Phobius"/>
    </source>
</evidence>
<evidence type="ECO:0000256" key="10">
    <source>
        <dbReference type="ARBA" id="ARBA00022989"/>
    </source>
</evidence>
<keyword evidence="13" id="KW-0594">Phospholipid biosynthesis</keyword>
<dbReference type="InterPro" id="IPR048254">
    <property type="entry name" value="CDP_ALCOHOL_P_TRANSF_CS"/>
</dbReference>
<feature type="transmembrane region" description="Helical" evidence="18">
    <location>
        <begin position="138"/>
        <end position="160"/>
    </location>
</feature>
<evidence type="ECO:0000256" key="9">
    <source>
        <dbReference type="ARBA" id="ARBA00022692"/>
    </source>
</evidence>
<evidence type="ECO:0000256" key="11">
    <source>
        <dbReference type="ARBA" id="ARBA00023098"/>
    </source>
</evidence>
<feature type="transmembrane region" description="Helical" evidence="18">
    <location>
        <begin position="106"/>
        <end position="126"/>
    </location>
</feature>
<dbReference type="RefSeq" id="WP_418161018.1">
    <property type="nucleotide sequence ID" value="NZ_JBBLZC010000022.1"/>
</dbReference>
<feature type="transmembrane region" description="Helical" evidence="18">
    <location>
        <begin position="12"/>
        <end position="37"/>
    </location>
</feature>
<evidence type="ECO:0000256" key="2">
    <source>
        <dbReference type="ARBA" id="ARBA00004141"/>
    </source>
</evidence>
<protein>
    <recommendedName>
        <fullName evidence="6">CDP-diacylglycerol--serine O-phosphatidyltransferase</fullName>
        <ecNumber evidence="5">2.7.8.8</ecNumber>
    </recommendedName>
    <alternativeName>
        <fullName evidence="15">Phosphatidylserine synthase</fullName>
    </alternativeName>
</protein>
<dbReference type="InterPro" id="IPR043130">
    <property type="entry name" value="CDP-OH_PTrfase_TM_dom"/>
</dbReference>
<evidence type="ECO:0000256" key="1">
    <source>
        <dbReference type="ARBA" id="ARBA00000287"/>
    </source>
</evidence>
<dbReference type="PROSITE" id="PS00379">
    <property type="entry name" value="CDP_ALCOHOL_P_TRANSF"/>
    <property type="match status" value="1"/>
</dbReference>
<dbReference type="GO" id="GO:0003882">
    <property type="term" value="F:CDP-diacylglycerol-serine O-phosphatidyltransferase activity"/>
    <property type="evidence" value="ECO:0007669"/>
    <property type="project" value="UniProtKB-EC"/>
</dbReference>
<dbReference type="InterPro" id="IPR004533">
    <property type="entry name" value="CDP-diaglyc--ser_O-PTrfase"/>
</dbReference>
<evidence type="ECO:0000256" key="7">
    <source>
        <dbReference type="ARBA" id="ARBA00022516"/>
    </source>
</evidence>
<dbReference type="EC" id="2.7.8.8" evidence="5"/>
<evidence type="ECO:0000256" key="17">
    <source>
        <dbReference type="SAM" id="MobiDB-lite"/>
    </source>
</evidence>
<evidence type="ECO:0000256" key="3">
    <source>
        <dbReference type="ARBA" id="ARBA00004308"/>
    </source>
</evidence>
<comment type="caution">
    <text evidence="20">The sequence shown here is derived from an EMBL/GenBank/DDBJ whole genome shotgun (WGS) entry which is preliminary data.</text>
</comment>
<proteinExistence type="inferred from homology"/>
<evidence type="ECO:0000256" key="8">
    <source>
        <dbReference type="ARBA" id="ARBA00022679"/>
    </source>
</evidence>
<feature type="compositionally biased region" description="Low complexity" evidence="17">
    <location>
        <begin position="254"/>
        <end position="270"/>
    </location>
</feature>
<feature type="transmembrane region" description="Helical" evidence="18">
    <location>
        <begin position="225"/>
        <end position="244"/>
    </location>
</feature>
<keyword evidence="14" id="KW-1208">Phospholipid metabolism</keyword>
<evidence type="ECO:0000256" key="15">
    <source>
        <dbReference type="ARBA" id="ARBA00032361"/>
    </source>
</evidence>
<evidence type="ECO:0000256" key="5">
    <source>
        <dbReference type="ARBA" id="ARBA00013174"/>
    </source>
</evidence>
<feature type="domain" description="CDP-alcohol phosphatidyltransferase C-terminal" evidence="19">
    <location>
        <begin position="204"/>
        <end position="240"/>
    </location>
</feature>
<evidence type="ECO:0000313" key="20">
    <source>
        <dbReference type="EMBL" id="MEK0085171.1"/>
    </source>
</evidence>
<name>A0ABU8XW88_9PROT</name>
<keyword evidence="7" id="KW-0444">Lipid biosynthesis</keyword>
<organism evidence="20 21">
    <name type="scientific">Benzoatithermus flavus</name>
    <dbReference type="NCBI Taxonomy" id="3108223"/>
    <lineage>
        <taxon>Bacteria</taxon>
        <taxon>Pseudomonadati</taxon>
        <taxon>Pseudomonadota</taxon>
        <taxon>Alphaproteobacteria</taxon>
        <taxon>Geminicoccales</taxon>
        <taxon>Geminicoccaceae</taxon>
        <taxon>Benzoatithermus</taxon>
    </lineage>
</organism>
<comment type="catalytic activity">
    <reaction evidence="1">
        <text>a CDP-1,2-diacyl-sn-glycerol + L-serine = a 1,2-diacyl-sn-glycero-3-phospho-L-serine + CMP + H(+)</text>
        <dbReference type="Rhea" id="RHEA:16913"/>
        <dbReference type="ChEBI" id="CHEBI:15378"/>
        <dbReference type="ChEBI" id="CHEBI:33384"/>
        <dbReference type="ChEBI" id="CHEBI:57262"/>
        <dbReference type="ChEBI" id="CHEBI:58332"/>
        <dbReference type="ChEBI" id="CHEBI:60377"/>
        <dbReference type="EC" id="2.7.8.8"/>
    </reaction>
</comment>
<dbReference type="NCBIfam" id="TIGR00473">
    <property type="entry name" value="pssA"/>
    <property type="match status" value="1"/>
</dbReference>